<evidence type="ECO:0000313" key="6">
    <source>
        <dbReference type="Proteomes" id="UP000186806"/>
    </source>
</evidence>
<dbReference type="InterPro" id="IPR013762">
    <property type="entry name" value="Integrase-like_cat_sf"/>
</dbReference>
<reference evidence="5 6" key="1">
    <citation type="submission" date="2016-12" db="EMBL/GenBank/DDBJ databases">
        <title>Draft genome sequences of strains Salinicola socius SMB35, Salinicola sp. MH3R3-1 and Chromohalobacter sp. SMB17 from the Verkhnekamsk potash mining region of Russia.</title>
        <authorList>
            <person name="Mavrodi D.V."/>
            <person name="Olsson B.E."/>
            <person name="Korsakova E.S."/>
            <person name="Pyankova A."/>
            <person name="Mavrodi O.V."/>
            <person name="Plotnikova E.G."/>
        </authorList>
    </citation>
    <scope>NUCLEOTIDE SEQUENCE [LARGE SCALE GENOMIC DNA]</scope>
    <source>
        <strain evidence="5 6">SMB17</strain>
    </source>
</reference>
<evidence type="ECO:0000256" key="3">
    <source>
        <dbReference type="ARBA" id="ARBA00023125"/>
    </source>
</evidence>
<evidence type="ECO:0000313" key="5">
    <source>
        <dbReference type="EMBL" id="OLO12622.1"/>
    </source>
</evidence>
<organism evidence="5 6">
    <name type="scientific">Chromohalobacter japonicus</name>
    <dbReference type="NCBI Taxonomy" id="223900"/>
    <lineage>
        <taxon>Bacteria</taxon>
        <taxon>Pseudomonadati</taxon>
        <taxon>Pseudomonadota</taxon>
        <taxon>Gammaproteobacteria</taxon>
        <taxon>Oceanospirillales</taxon>
        <taxon>Halomonadaceae</taxon>
        <taxon>Chromohalobacter</taxon>
    </lineage>
</organism>
<accession>A0A1Q8TG37</accession>
<evidence type="ECO:0000256" key="4">
    <source>
        <dbReference type="ARBA" id="ARBA00023172"/>
    </source>
</evidence>
<dbReference type="PANTHER" id="PTHR30349">
    <property type="entry name" value="PHAGE INTEGRASE-RELATED"/>
    <property type="match status" value="1"/>
</dbReference>
<keyword evidence="2" id="KW-0229">DNA integration</keyword>
<dbReference type="EMBL" id="MSDQ01000006">
    <property type="protein sequence ID" value="OLO12622.1"/>
    <property type="molecule type" value="Genomic_DNA"/>
</dbReference>
<dbReference type="RefSeq" id="WP_075368263.1">
    <property type="nucleotide sequence ID" value="NZ_MSDQ01000006.1"/>
</dbReference>
<keyword evidence="3" id="KW-0238">DNA-binding</keyword>
<dbReference type="InterPro" id="IPR010998">
    <property type="entry name" value="Integrase_recombinase_N"/>
</dbReference>
<evidence type="ECO:0000256" key="1">
    <source>
        <dbReference type="ARBA" id="ARBA00022829"/>
    </source>
</evidence>
<sequence>MARLEMIHFQPMRLDRSISDNLPWVVDDMQTATKALPQIYHESGEPWIEANIYALNKIETGKKHKTVLTEMTHLRAYAEWLDNESLDWRHFPLKKKDRCVFRYRGHLINQRDDGELTPSGTTARIGAILRFYRWAWSAGLIERNNLWEDRHKVIKTHSVVGLQRTFSVTSSELSIPNRTRPGATLEGGLLPLNESSTKTLLAFLKHHEMIELYWMFMIGFCTGARIETIRTLRLSTLDSGRTAPYGSGVQRIPVGPPTLVRTKFDVSGDLLFPTALISELQKYATSARRLTREAKASSEDRTLLFLTRTGKKYAETSFTSRMSKLRNKLIKSGFGEFEFLKFHQSRVTFGTQLMKKCLRDLKDQRSALVFVRDAMLHKDEKTTWKYINFVKQSPLKEKLSDEFFAFYSGQDEYYTALIEEVVDGRPA</sequence>
<name>A0A1Q8TG37_9GAMM</name>
<keyword evidence="4" id="KW-0233">DNA recombination</keyword>
<dbReference type="GO" id="GO:0006310">
    <property type="term" value="P:DNA recombination"/>
    <property type="evidence" value="ECO:0007669"/>
    <property type="project" value="UniProtKB-KW"/>
</dbReference>
<dbReference type="Gene3D" id="1.10.443.10">
    <property type="entry name" value="Intergrase catalytic core"/>
    <property type="match status" value="1"/>
</dbReference>
<keyword evidence="6" id="KW-1185">Reference proteome</keyword>
<keyword evidence="1" id="KW-0159">Chromosome partition</keyword>
<gene>
    <name evidence="5" type="ORF">BTW10_03935</name>
</gene>
<dbReference type="InterPro" id="IPR050090">
    <property type="entry name" value="Tyrosine_recombinase_XerCD"/>
</dbReference>
<dbReference type="PANTHER" id="PTHR30349:SF81">
    <property type="entry name" value="TYROSINE RECOMBINASE XERC"/>
    <property type="match status" value="1"/>
</dbReference>
<dbReference type="Proteomes" id="UP000186806">
    <property type="component" value="Unassembled WGS sequence"/>
</dbReference>
<proteinExistence type="predicted"/>
<protein>
    <submittedName>
        <fullName evidence="5">Uncharacterized protein</fullName>
    </submittedName>
</protein>
<dbReference type="GO" id="GO:0007059">
    <property type="term" value="P:chromosome segregation"/>
    <property type="evidence" value="ECO:0007669"/>
    <property type="project" value="UniProtKB-KW"/>
</dbReference>
<evidence type="ECO:0000256" key="2">
    <source>
        <dbReference type="ARBA" id="ARBA00022908"/>
    </source>
</evidence>
<dbReference type="GO" id="GO:0003677">
    <property type="term" value="F:DNA binding"/>
    <property type="evidence" value="ECO:0007669"/>
    <property type="project" value="UniProtKB-KW"/>
</dbReference>
<dbReference type="InterPro" id="IPR011010">
    <property type="entry name" value="DNA_brk_join_enz"/>
</dbReference>
<dbReference type="SUPFAM" id="SSF56349">
    <property type="entry name" value="DNA breaking-rejoining enzymes"/>
    <property type="match status" value="1"/>
</dbReference>
<dbReference type="GO" id="GO:0015074">
    <property type="term" value="P:DNA integration"/>
    <property type="evidence" value="ECO:0007669"/>
    <property type="project" value="UniProtKB-KW"/>
</dbReference>
<dbReference type="AlphaFoldDB" id="A0A1Q8TG37"/>
<comment type="caution">
    <text evidence="5">The sequence shown here is derived from an EMBL/GenBank/DDBJ whole genome shotgun (WGS) entry which is preliminary data.</text>
</comment>
<dbReference type="Gene3D" id="1.10.150.130">
    <property type="match status" value="1"/>
</dbReference>